<dbReference type="AlphaFoldDB" id="E1Z2V8"/>
<organism evidence="3">
    <name type="scientific">Chlorella variabilis</name>
    <name type="common">Green alga</name>
    <dbReference type="NCBI Taxonomy" id="554065"/>
    <lineage>
        <taxon>Eukaryota</taxon>
        <taxon>Viridiplantae</taxon>
        <taxon>Chlorophyta</taxon>
        <taxon>core chlorophytes</taxon>
        <taxon>Trebouxiophyceae</taxon>
        <taxon>Chlorellales</taxon>
        <taxon>Chlorellaceae</taxon>
        <taxon>Chlorella clade</taxon>
        <taxon>Chlorella</taxon>
    </lineage>
</organism>
<gene>
    <name evidence="2" type="ORF">CHLNCDRAFT_133329</name>
</gene>
<dbReference type="GeneID" id="17359336"/>
<dbReference type="OrthoDB" id="755598at2759"/>
<name>E1Z2V8_CHLVA</name>
<evidence type="ECO:0000313" key="3">
    <source>
        <dbReference type="Proteomes" id="UP000008141"/>
    </source>
</evidence>
<feature type="region of interest" description="Disordered" evidence="1">
    <location>
        <begin position="107"/>
        <end position="155"/>
    </location>
</feature>
<dbReference type="InParanoid" id="E1Z2V8"/>
<feature type="compositionally biased region" description="Basic and acidic residues" evidence="1">
    <location>
        <begin position="116"/>
        <end position="127"/>
    </location>
</feature>
<dbReference type="eggNOG" id="ENOG502RNHJ">
    <property type="taxonomic scope" value="Eukaryota"/>
</dbReference>
<reference evidence="2 3" key="1">
    <citation type="journal article" date="2010" name="Plant Cell">
        <title>The Chlorella variabilis NC64A genome reveals adaptation to photosymbiosis, coevolution with viruses, and cryptic sex.</title>
        <authorList>
            <person name="Blanc G."/>
            <person name="Duncan G."/>
            <person name="Agarkova I."/>
            <person name="Borodovsky M."/>
            <person name="Gurnon J."/>
            <person name="Kuo A."/>
            <person name="Lindquist E."/>
            <person name="Lucas S."/>
            <person name="Pangilinan J."/>
            <person name="Polle J."/>
            <person name="Salamov A."/>
            <person name="Terry A."/>
            <person name="Yamada T."/>
            <person name="Dunigan D.D."/>
            <person name="Grigoriev I.V."/>
            <person name="Claverie J.M."/>
            <person name="Van Etten J.L."/>
        </authorList>
    </citation>
    <scope>NUCLEOTIDE SEQUENCE [LARGE SCALE GENOMIC DNA]</scope>
    <source>
        <strain evidence="2 3">NC64A</strain>
    </source>
</reference>
<evidence type="ECO:0000256" key="1">
    <source>
        <dbReference type="SAM" id="MobiDB-lite"/>
    </source>
</evidence>
<dbReference type="EMBL" id="GL433835">
    <property type="protein sequence ID" value="EFN59734.1"/>
    <property type="molecule type" value="Genomic_DNA"/>
</dbReference>
<dbReference type="STRING" id="554065.E1Z2V8"/>
<keyword evidence="3" id="KW-1185">Reference proteome</keyword>
<dbReference type="PANTHER" id="PTHR33675">
    <property type="entry name" value="NUCLEAR RECEPTOR FAMILY 2 GROUP C PROTEIN"/>
    <property type="match status" value="1"/>
</dbReference>
<accession>E1Z2V8</accession>
<dbReference type="RefSeq" id="XP_005851836.1">
    <property type="nucleotide sequence ID" value="XM_005851774.1"/>
</dbReference>
<dbReference type="KEGG" id="cvr:CHLNCDRAFT_133329"/>
<sequence>MNTQRGGSKKRKGESLEAEKSLYSTFTAAANSVSQLYTAAVQQTKRAEEQGARQALERVAQFVVKEYGNAPAVPTGVLMEVLRQELQAAQCGTTAIQLPFPVPLLPTGGGLGSESSDAHHSDDEHLMSADQSGPAAGFRRCSSGHHISPPKVRGSSAVAQLPALFQQQQMQQQQQQQQQQLAAAQHHQLMMQQHQQQQHAAAAAAGFMHGFTGQQPFQ</sequence>
<proteinExistence type="predicted"/>
<protein>
    <submittedName>
        <fullName evidence="2">Uncharacterized protein</fullName>
    </submittedName>
</protein>
<evidence type="ECO:0000313" key="2">
    <source>
        <dbReference type="EMBL" id="EFN59734.1"/>
    </source>
</evidence>
<dbReference type="PANTHER" id="PTHR33675:SF1">
    <property type="entry name" value="HOLOCARBOXYLASE SYNTHETASE"/>
    <property type="match status" value="1"/>
</dbReference>
<dbReference type="Proteomes" id="UP000008141">
    <property type="component" value="Unassembled WGS sequence"/>
</dbReference>